<dbReference type="AlphaFoldDB" id="A0A8H7PSJ9"/>
<dbReference type="EMBL" id="JAEPQZ010000007">
    <property type="protein sequence ID" value="KAG2179125.1"/>
    <property type="molecule type" value="Genomic_DNA"/>
</dbReference>
<reference evidence="1" key="1">
    <citation type="submission" date="2020-12" db="EMBL/GenBank/DDBJ databases">
        <title>Metabolic potential, ecology and presence of endohyphal bacteria is reflected in genomic diversity of Mucoromycotina.</title>
        <authorList>
            <person name="Muszewska A."/>
            <person name="Okrasinska A."/>
            <person name="Steczkiewicz K."/>
            <person name="Drgas O."/>
            <person name="Orlowska M."/>
            <person name="Perlinska-Lenart U."/>
            <person name="Aleksandrzak-Piekarczyk T."/>
            <person name="Szatraj K."/>
            <person name="Zielenkiewicz U."/>
            <person name="Pilsyk S."/>
            <person name="Malc E."/>
            <person name="Mieczkowski P."/>
            <person name="Kruszewska J.S."/>
            <person name="Biernat P."/>
            <person name="Pawlowska J."/>
        </authorList>
    </citation>
    <scope>NUCLEOTIDE SEQUENCE</scope>
    <source>
        <strain evidence="1">WA0000067209</strain>
    </source>
</reference>
<evidence type="ECO:0000313" key="2">
    <source>
        <dbReference type="Proteomes" id="UP000654370"/>
    </source>
</evidence>
<proteinExistence type="predicted"/>
<evidence type="ECO:0000313" key="1">
    <source>
        <dbReference type="EMBL" id="KAG2179125.1"/>
    </source>
</evidence>
<dbReference type="Pfam" id="PF00514">
    <property type="entry name" value="Arm"/>
    <property type="match status" value="1"/>
</dbReference>
<dbReference type="Gene3D" id="1.25.10.10">
    <property type="entry name" value="Leucine-rich Repeat Variant"/>
    <property type="match status" value="1"/>
</dbReference>
<keyword evidence="2" id="KW-1185">Reference proteome</keyword>
<dbReference type="Proteomes" id="UP000654370">
    <property type="component" value="Unassembled WGS sequence"/>
</dbReference>
<protein>
    <submittedName>
        <fullName evidence="1">Uncharacterized protein</fullName>
    </submittedName>
</protein>
<dbReference type="SUPFAM" id="SSF48371">
    <property type="entry name" value="ARM repeat"/>
    <property type="match status" value="1"/>
</dbReference>
<dbReference type="InterPro" id="IPR016024">
    <property type="entry name" value="ARM-type_fold"/>
</dbReference>
<organism evidence="1 2">
    <name type="scientific">Mortierella isabellina</name>
    <name type="common">Filamentous fungus</name>
    <name type="synonym">Umbelopsis isabellina</name>
    <dbReference type="NCBI Taxonomy" id="91625"/>
    <lineage>
        <taxon>Eukaryota</taxon>
        <taxon>Fungi</taxon>
        <taxon>Fungi incertae sedis</taxon>
        <taxon>Mucoromycota</taxon>
        <taxon>Mucoromycotina</taxon>
        <taxon>Umbelopsidomycetes</taxon>
        <taxon>Umbelopsidales</taxon>
        <taxon>Umbelopsidaceae</taxon>
        <taxon>Umbelopsis</taxon>
    </lineage>
</organism>
<feature type="non-terminal residue" evidence="1">
    <location>
        <position position="1"/>
    </location>
</feature>
<accession>A0A8H7PSJ9</accession>
<name>A0A8H7PSJ9_MORIS</name>
<gene>
    <name evidence="1" type="ORF">INT43_001975</name>
</gene>
<dbReference type="InterPro" id="IPR011989">
    <property type="entry name" value="ARM-like"/>
</dbReference>
<dbReference type="InterPro" id="IPR000225">
    <property type="entry name" value="Armadillo"/>
</dbReference>
<sequence>MLEDHLPTVIQACRVTESVDARIKGISALQLLSRTEANKKKLVDAGALDVLVDMLKSVDEDIPETTHRSAAVALCDLIQSHDDRKIHILEIGVLEPLKRILTSETLRNNELKYWSLMV</sequence>
<comment type="caution">
    <text evidence="1">The sequence shown here is derived from an EMBL/GenBank/DDBJ whole genome shotgun (WGS) entry which is preliminary data.</text>
</comment>
<dbReference type="OrthoDB" id="2967263at2759"/>